<protein>
    <recommendedName>
        <fullName evidence="4">DoxX family protein</fullName>
    </recommendedName>
</protein>
<feature type="transmembrane region" description="Helical" evidence="1">
    <location>
        <begin position="199"/>
        <end position="218"/>
    </location>
</feature>
<dbReference type="OrthoDB" id="102112at2"/>
<keyword evidence="1" id="KW-1133">Transmembrane helix</keyword>
<evidence type="ECO:0008006" key="4">
    <source>
        <dbReference type="Google" id="ProtNLM"/>
    </source>
</evidence>
<sequence length="450" mass="51600">MTHPSNYTGPASGLLQKTLLRSGIVYAATTVIPFVPAFYQQDFDAGFSVKGYPYRWLDVISQNNPWFFSSQGGKNYEGWLITLLVCLVIGIIWALVEKQVNKDRNALAQNSVDDRLYNLFFILVRYQIALRMSWFAIAKVFPVQMPFPTLSQLNTSLGNFTPGKLYWLTTGVSPFFEVFAGIFELIATVLILFRRTATLGALMMIAILLPIWFVNIGYDAGVELASLHLLFLSVALLLKDADNFYAILIRHRQGVINYIQLPGFREQWKKVARIVLKTGFIFLFLFYRGYHYEQLYAAGKTFKLPLDDGVKSFTGLYKVTYFRINNKLLPYSPDDTVRWQNVVFEKFNTISIGSAGAFKLKTDNKIRTTEYYGNIGRLYYGYEADTIKHILSLKNRVDTSDSIAFHYVLPSTGRFIIKGVNNKNDSLHIELERVEKHYPLSLKRNTEVRE</sequence>
<evidence type="ECO:0000313" key="2">
    <source>
        <dbReference type="EMBL" id="QEM10652.1"/>
    </source>
</evidence>
<dbReference type="KEGG" id="mrub:DEO27_011675"/>
<dbReference type="RefSeq" id="WP_112566079.1">
    <property type="nucleotide sequence ID" value="NZ_CP043450.1"/>
</dbReference>
<reference evidence="2" key="1">
    <citation type="submission" date="2019-08" db="EMBL/GenBank/DDBJ databases">
        <title>Comparative genome analysis confer to the adaptation heavy metal polluted environment.</title>
        <authorList>
            <person name="Li Y."/>
        </authorList>
    </citation>
    <scope>NUCLEOTIDE SEQUENCE [LARGE SCALE GENOMIC DNA]</scope>
    <source>
        <strain evidence="2">P1</strain>
    </source>
</reference>
<dbReference type="Proteomes" id="UP000251402">
    <property type="component" value="Chromosome"/>
</dbReference>
<keyword evidence="1" id="KW-0812">Transmembrane</keyword>
<gene>
    <name evidence="2" type="ORF">DEO27_011675</name>
</gene>
<organism evidence="2 3">
    <name type="scientific">Mucilaginibacter rubeus</name>
    <dbReference type="NCBI Taxonomy" id="2027860"/>
    <lineage>
        <taxon>Bacteria</taxon>
        <taxon>Pseudomonadati</taxon>
        <taxon>Bacteroidota</taxon>
        <taxon>Sphingobacteriia</taxon>
        <taxon>Sphingobacteriales</taxon>
        <taxon>Sphingobacteriaceae</taxon>
        <taxon>Mucilaginibacter</taxon>
    </lineage>
</organism>
<feature type="transmembrane region" description="Helical" evidence="1">
    <location>
        <begin position="271"/>
        <end position="290"/>
    </location>
</feature>
<evidence type="ECO:0000256" key="1">
    <source>
        <dbReference type="SAM" id="Phobius"/>
    </source>
</evidence>
<feature type="transmembrane region" description="Helical" evidence="1">
    <location>
        <begin position="116"/>
        <end position="137"/>
    </location>
</feature>
<keyword evidence="1" id="KW-0472">Membrane</keyword>
<keyword evidence="3" id="KW-1185">Reference proteome</keyword>
<accession>A0A5C1HXR2</accession>
<evidence type="ECO:0000313" key="3">
    <source>
        <dbReference type="Proteomes" id="UP000251402"/>
    </source>
</evidence>
<feature type="transmembrane region" description="Helical" evidence="1">
    <location>
        <begin position="78"/>
        <end position="96"/>
    </location>
</feature>
<dbReference type="EMBL" id="CP043450">
    <property type="protein sequence ID" value="QEM10652.1"/>
    <property type="molecule type" value="Genomic_DNA"/>
</dbReference>
<name>A0A5C1HXR2_9SPHI</name>
<proteinExistence type="predicted"/>
<dbReference type="AlphaFoldDB" id="A0A5C1HXR2"/>
<feature type="transmembrane region" description="Helical" evidence="1">
    <location>
        <begin position="165"/>
        <end position="192"/>
    </location>
</feature>
<feature type="transmembrane region" description="Helical" evidence="1">
    <location>
        <begin position="230"/>
        <end position="250"/>
    </location>
</feature>